<evidence type="ECO:0000313" key="1">
    <source>
        <dbReference type="EMBL" id="GIX98436.1"/>
    </source>
</evidence>
<evidence type="ECO:0000313" key="2">
    <source>
        <dbReference type="Proteomes" id="UP001054945"/>
    </source>
</evidence>
<proteinExistence type="predicted"/>
<sequence>MEAYDLPGHRPRNGDQRENPHIFLHSGTQSSVMQQWLIGSLIIWPYATVIVSGALGCHNLQPSPAVIEALATHSHICCNNGDGKLSLYEHERTECCLLMSVLISPLKLYPELAGHLSIPQRAAHSVAQVQQA</sequence>
<gene>
    <name evidence="1" type="ORF">CEXT_348361</name>
</gene>
<dbReference type="Proteomes" id="UP001054945">
    <property type="component" value="Unassembled WGS sequence"/>
</dbReference>
<comment type="caution">
    <text evidence="1">The sequence shown here is derived from an EMBL/GenBank/DDBJ whole genome shotgun (WGS) entry which is preliminary data.</text>
</comment>
<organism evidence="1 2">
    <name type="scientific">Caerostris extrusa</name>
    <name type="common">Bark spider</name>
    <name type="synonym">Caerostris bankana</name>
    <dbReference type="NCBI Taxonomy" id="172846"/>
    <lineage>
        <taxon>Eukaryota</taxon>
        <taxon>Metazoa</taxon>
        <taxon>Ecdysozoa</taxon>
        <taxon>Arthropoda</taxon>
        <taxon>Chelicerata</taxon>
        <taxon>Arachnida</taxon>
        <taxon>Araneae</taxon>
        <taxon>Araneomorphae</taxon>
        <taxon>Entelegynae</taxon>
        <taxon>Araneoidea</taxon>
        <taxon>Araneidae</taxon>
        <taxon>Caerostris</taxon>
    </lineage>
</organism>
<dbReference type="AlphaFoldDB" id="A0AAV4PQK0"/>
<keyword evidence="2" id="KW-1185">Reference proteome</keyword>
<name>A0AAV4PQK0_CAEEX</name>
<accession>A0AAV4PQK0</accession>
<reference evidence="1 2" key="1">
    <citation type="submission" date="2021-06" db="EMBL/GenBank/DDBJ databases">
        <title>Caerostris extrusa draft genome.</title>
        <authorList>
            <person name="Kono N."/>
            <person name="Arakawa K."/>
        </authorList>
    </citation>
    <scope>NUCLEOTIDE SEQUENCE [LARGE SCALE GENOMIC DNA]</scope>
</reference>
<dbReference type="EMBL" id="BPLR01004908">
    <property type="protein sequence ID" value="GIX98436.1"/>
    <property type="molecule type" value="Genomic_DNA"/>
</dbReference>
<protein>
    <submittedName>
        <fullName evidence="1">Uncharacterized protein</fullName>
    </submittedName>
</protein>